<dbReference type="InterPro" id="IPR003593">
    <property type="entry name" value="AAA+_ATPase"/>
</dbReference>
<keyword evidence="5 7" id="KW-0067">ATP-binding</keyword>
<dbReference type="SMART" id="SM00382">
    <property type="entry name" value="AAA"/>
    <property type="match status" value="1"/>
</dbReference>
<feature type="compositionally biased region" description="Basic and acidic residues" evidence="8">
    <location>
        <begin position="513"/>
        <end position="533"/>
    </location>
</feature>
<dbReference type="HAMAP" id="MF_01508">
    <property type="entry name" value="RfcL"/>
    <property type="match status" value="1"/>
</dbReference>
<feature type="binding site" evidence="7">
    <location>
        <begin position="70"/>
        <end position="77"/>
    </location>
    <ligand>
        <name>ATP</name>
        <dbReference type="ChEBI" id="CHEBI:30616"/>
    </ligand>
</feature>
<evidence type="ECO:0000256" key="6">
    <source>
        <dbReference type="ARBA" id="ARBA00032141"/>
    </source>
</evidence>
<evidence type="ECO:0000256" key="1">
    <source>
        <dbReference type="ARBA" id="ARBA00006878"/>
    </source>
</evidence>
<dbReference type="Proteomes" id="UP000005233">
    <property type="component" value="Chromosome"/>
</dbReference>
<sequence length="533" mass="59400">MKMQRINLCEGYVRRMSEAEEGMAQNHEDWAEKYRPVSLNDIVGNEAAVKALKKWAENFDSGKRAVILYGGPGVGKTSAALALAHDMGWDYIEMNASDQRTKDAINKVAGSASRTGTFGGARERRLLILDEADNLHGTYDRGGESAMISVIKSSGQPIVLIANDYYALSKQLRDIAEPIQFRPILSSSIVKVLKRICTEERIRCEPEALMKIAERTHDLRSAINDLQAAAIGRDEVTLADVTTGERDVPESIFKVIGLIFRGDDPKKALRAVQDLDESPEDLVGWVDENLPRAYRDDDLERGFEALSRADLFLGRVMRRQAYGMWRYASFMMVAGVNRARRHRYGGYPGYSAPTYWQKLGRARTARAVRDSLASKIGKYCHTSKREARAVYFPLLHALFNDEDAAICLAARLRLEEEEIALLMGGERSSKEVEKIYDESRELIEKEVEHEIDVFARFGSVAEAGKPKNSVAEAGKPKNSVAEAGKPKKKDKLSRDGGDDSCEVESSISGPAVDEPKNEAPDGEPKKQRTLFDF</sequence>
<dbReference type="KEGG" id="mez:Mtc_1570"/>
<comment type="function">
    <text evidence="7">Part of the RFC clamp loader complex which loads the PCNA sliding clamp onto DNA.</text>
</comment>
<organism evidence="10 11">
    <name type="scientific">Methanocella conradii (strain DSM 24694 / JCM 17849 / CGMCC 1.5162 / HZ254)</name>
    <dbReference type="NCBI Taxonomy" id="1041930"/>
    <lineage>
        <taxon>Archaea</taxon>
        <taxon>Methanobacteriati</taxon>
        <taxon>Methanobacteriota</taxon>
        <taxon>Stenosarchaea group</taxon>
        <taxon>Methanomicrobia</taxon>
        <taxon>Methanocellales</taxon>
        <taxon>Methanocellaceae</taxon>
        <taxon>Methanocella</taxon>
    </lineage>
</organism>
<reference evidence="10 11" key="1">
    <citation type="journal article" date="2012" name="J. Bacteriol.">
        <title>Complete genome sequence of a thermophilic methanogen, Methanocella conradii HZ254, isolated from Chinese rice field soil.</title>
        <authorList>
            <person name="Lu Z."/>
            <person name="Lu Y."/>
        </authorList>
    </citation>
    <scope>NUCLEOTIDE SEQUENCE [LARGE SCALE GENOMIC DNA]</scope>
    <source>
        <strain evidence="11">DSM 24694 / JCM 17849 / CGMCC 1.5162 / HZ254</strain>
    </source>
</reference>
<dbReference type="NCBIfam" id="NF003228">
    <property type="entry name" value="PRK04195.1-4"/>
    <property type="match status" value="1"/>
</dbReference>
<dbReference type="CDD" id="cd00009">
    <property type="entry name" value="AAA"/>
    <property type="match status" value="1"/>
</dbReference>
<dbReference type="HOGENOM" id="CLU_027255_1_0_2"/>
<dbReference type="InterPro" id="IPR003959">
    <property type="entry name" value="ATPase_AAA_core"/>
</dbReference>
<comment type="subunit">
    <text evidence="7">Heteromultimer composed of small subunits (RfcS) and large subunits (RfcL).</text>
</comment>
<dbReference type="Gene3D" id="3.40.50.300">
    <property type="entry name" value="P-loop containing nucleotide triphosphate hydrolases"/>
    <property type="match status" value="1"/>
</dbReference>
<evidence type="ECO:0000313" key="10">
    <source>
        <dbReference type="EMBL" id="AFD00322.1"/>
    </source>
</evidence>
<name>H8I771_METCZ</name>
<keyword evidence="4 7" id="KW-0547">Nucleotide-binding</keyword>
<dbReference type="InterPro" id="IPR047854">
    <property type="entry name" value="RFC_lid"/>
</dbReference>
<evidence type="ECO:0000256" key="4">
    <source>
        <dbReference type="ARBA" id="ARBA00022741"/>
    </source>
</evidence>
<dbReference type="GO" id="GO:0006260">
    <property type="term" value="P:DNA replication"/>
    <property type="evidence" value="ECO:0007669"/>
    <property type="project" value="UniProtKB-UniRule"/>
</dbReference>
<dbReference type="PANTHER" id="PTHR23389">
    <property type="entry name" value="CHROMOSOME TRANSMISSION FIDELITY FACTOR 18"/>
    <property type="match status" value="1"/>
</dbReference>
<evidence type="ECO:0000256" key="7">
    <source>
        <dbReference type="HAMAP-Rule" id="MF_01508"/>
    </source>
</evidence>
<dbReference type="PANTHER" id="PTHR23389:SF6">
    <property type="entry name" value="REPLICATION FACTOR C SUBUNIT 1"/>
    <property type="match status" value="1"/>
</dbReference>
<keyword evidence="3 7" id="KW-0235">DNA replication</keyword>
<dbReference type="eggNOG" id="arCOG00470">
    <property type="taxonomic scope" value="Archaea"/>
</dbReference>
<evidence type="ECO:0000256" key="2">
    <source>
        <dbReference type="ARBA" id="ARBA00014793"/>
    </source>
</evidence>
<feature type="domain" description="AAA+ ATPase" evidence="9">
    <location>
        <begin position="62"/>
        <end position="195"/>
    </location>
</feature>
<evidence type="ECO:0000259" key="9">
    <source>
        <dbReference type="SMART" id="SM00382"/>
    </source>
</evidence>
<dbReference type="GO" id="GO:0003689">
    <property type="term" value="F:DNA clamp loader activity"/>
    <property type="evidence" value="ECO:0007669"/>
    <property type="project" value="UniProtKB-UniRule"/>
</dbReference>
<dbReference type="STRING" id="1041930.Mtc_1570"/>
<dbReference type="EMBL" id="CP003243">
    <property type="protein sequence ID" value="AFD00322.1"/>
    <property type="molecule type" value="Genomic_DNA"/>
</dbReference>
<evidence type="ECO:0000313" key="11">
    <source>
        <dbReference type="Proteomes" id="UP000005233"/>
    </source>
</evidence>
<dbReference type="InterPro" id="IPR027417">
    <property type="entry name" value="P-loop_NTPase"/>
</dbReference>
<evidence type="ECO:0000256" key="5">
    <source>
        <dbReference type="ARBA" id="ARBA00022840"/>
    </source>
</evidence>
<proteinExistence type="inferred from homology"/>
<evidence type="ECO:0000256" key="3">
    <source>
        <dbReference type="ARBA" id="ARBA00022705"/>
    </source>
</evidence>
<gene>
    <name evidence="7 10" type="primary">rfcL</name>
    <name evidence="10" type="ordered locus">Mtc_1570</name>
</gene>
<accession>H8I771</accession>
<dbReference type="GO" id="GO:0016887">
    <property type="term" value="F:ATP hydrolysis activity"/>
    <property type="evidence" value="ECO:0007669"/>
    <property type="project" value="InterPro"/>
</dbReference>
<dbReference type="AlphaFoldDB" id="H8I771"/>
<dbReference type="NCBIfam" id="NF003231">
    <property type="entry name" value="PRK04195.2-1"/>
    <property type="match status" value="1"/>
</dbReference>
<dbReference type="Pfam" id="PF00004">
    <property type="entry name" value="AAA"/>
    <property type="match status" value="1"/>
</dbReference>
<evidence type="ECO:0000256" key="8">
    <source>
        <dbReference type="SAM" id="MobiDB-lite"/>
    </source>
</evidence>
<feature type="region of interest" description="Disordered" evidence="8">
    <location>
        <begin position="465"/>
        <end position="533"/>
    </location>
</feature>
<dbReference type="Gene3D" id="1.10.8.60">
    <property type="match status" value="1"/>
</dbReference>
<dbReference type="SUPFAM" id="SSF52540">
    <property type="entry name" value="P-loop containing nucleoside triphosphate hydrolases"/>
    <property type="match status" value="1"/>
</dbReference>
<dbReference type="GO" id="GO:0005524">
    <property type="term" value="F:ATP binding"/>
    <property type="evidence" value="ECO:0007669"/>
    <property type="project" value="UniProtKB-UniRule"/>
</dbReference>
<dbReference type="CDD" id="cd18140">
    <property type="entry name" value="HLD_clamp_RFC"/>
    <property type="match status" value="1"/>
</dbReference>
<protein>
    <recommendedName>
        <fullName evidence="2 7">Replication factor C large subunit</fullName>
        <shortName evidence="7">RFC large subunit</shortName>
    </recommendedName>
    <alternativeName>
        <fullName evidence="6 7">Clamp loader large subunit</fullName>
    </alternativeName>
</protein>
<dbReference type="InterPro" id="IPR023935">
    <property type="entry name" value="Rep_factor-C_lsu"/>
</dbReference>
<dbReference type="NCBIfam" id="NF003229">
    <property type="entry name" value="PRK04195.1-5"/>
    <property type="match status" value="1"/>
</dbReference>
<keyword evidence="11" id="KW-1185">Reference proteome</keyword>
<comment type="similarity">
    <text evidence="1 7">Belongs to the activator 1 small subunits family. RfcL subfamily.</text>
</comment>